<sequence length="288" mass="32161">MWKSMADQSYTLASRITLNNGLSMPRIHLGVYLMNGSEATTAVKHALEAGYRAVDSAQMYHNEKQVGKSISEYLKAHPDIKREDIHYTTKLASNSDYARARRSISQSVKECGLGYIDLFLLHSPYGGKQARLDSWRAVEDAIKDGEVKIGGVSNYGEKHLDELLASNARIKPAVNQIEVHPFNTRSNLTAYCQEKDIVVEAYAPLARALRMKHPSIVSLAKKYGCTSGQLMVRWSLQHGFVPLPKSVRKERIVENSQVGGFEISGEDIKTMDGLDEYLVTDWDPVDAD</sequence>
<dbReference type="STRING" id="329884.A0A4U0XEC1"/>
<dbReference type="InterPro" id="IPR020471">
    <property type="entry name" value="AKR"/>
</dbReference>
<proteinExistence type="inferred from homology"/>
<dbReference type="PIRSF" id="PIRSF000097">
    <property type="entry name" value="AKR"/>
    <property type="match status" value="1"/>
</dbReference>
<keyword evidence="8" id="KW-1185">Reference proteome</keyword>
<dbReference type="InterPro" id="IPR023210">
    <property type="entry name" value="NADP_OxRdtase_dom"/>
</dbReference>
<comment type="caution">
    <text evidence="7">The sequence shown here is derived from an EMBL/GenBank/DDBJ whole genome shotgun (WGS) entry which is preliminary data.</text>
</comment>
<dbReference type="FunFam" id="3.20.20.100:FF:000015">
    <property type="entry name" value="Oxidoreductase, aldo/keto reductase family"/>
    <property type="match status" value="1"/>
</dbReference>
<evidence type="ECO:0000313" key="8">
    <source>
        <dbReference type="Proteomes" id="UP000309340"/>
    </source>
</evidence>
<protein>
    <recommendedName>
        <fullName evidence="6">NADP-dependent oxidoreductase domain-containing protein</fullName>
    </recommendedName>
</protein>
<organism evidence="7 8">
    <name type="scientific">Friedmanniomyces simplex</name>
    <dbReference type="NCBI Taxonomy" id="329884"/>
    <lineage>
        <taxon>Eukaryota</taxon>
        <taxon>Fungi</taxon>
        <taxon>Dikarya</taxon>
        <taxon>Ascomycota</taxon>
        <taxon>Pezizomycotina</taxon>
        <taxon>Dothideomycetes</taxon>
        <taxon>Dothideomycetidae</taxon>
        <taxon>Mycosphaerellales</taxon>
        <taxon>Teratosphaeriaceae</taxon>
        <taxon>Friedmanniomyces</taxon>
    </lineage>
</organism>
<feature type="active site" description="Proton donor" evidence="3">
    <location>
        <position position="60"/>
    </location>
</feature>
<dbReference type="InterPro" id="IPR018170">
    <property type="entry name" value="Aldo/ket_reductase_CS"/>
</dbReference>
<gene>
    <name evidence="7" type="ORF">B0A55_07550</name>
</gene>
<evidence type="ECO:0000259" key="6">
    <source>
        <dbReference type="Pfam" id="PF00248"/>
    </source>
</evidence>
<dbReference type="Gene3D" id="3.20.20.100">
    <property type="entry name" value="NADP-dependent oxidoreductase domain"/>
    <property type="match status" value="1"/>
</dbReference>
<dbReference type="OrthoDB" id="416253at2759"/>
<dbReference type="Pfam" id="PF00248">
    <property type="entry name" value="Aldo_ket_red"/>
    <property type="match status" value="1"/>
</dbReference>
<evidence type="ECO:0000256" key="1">
    <source>
        <dbReference type="ARBA" id="ARBA00007905"/>
    </source>
</evidence>
<name>A0A4U0XEC1_9PEZI</name>
<evidence type="ECO:0000256" key="3">
    <source>
        <dbReference type="PIRSR" id="PIRSR000097-1"/>
    </source>
</evidence>
<dbReference type="PRINTS" id="PR00069">
    <property type="entry name" value="ALDKETRDTASE"/>
</dbReference>
<dbReference type="GO" id="GO:0016491">
    <property type="term" value="F:oxidoreductase activity"/>
    <property type="evidence" value="ECO:0007669"/>
    <property type="project" value="UniProtKB-KW"/>
</dbReference>
<dbReference type="InterPro" id="IPR036812">
    <property type="entry name" value="NAD(P)_OxRdtase_dom_sf"/>
</dbReference>
<evidence type="ECO:0000256" key="4">
    <source>
        <dbReference type="PIRSR" id="PIRSR000097-2"/>
    </source>
</evidence>
<dbReference type="SUPFAM" id="SSF51430">
    <property type="entry name" value="NAD(P)-linked oxidoreductase"/>
    <property type="match status" value="1"/>
</dbReference>
<comment type="similarity">
    <text evidence="1">Belongs to the aldo/keto reductase family.</text>
</comment>
<dbReference type="EMBL" id="NAJQ01000286">
    <property type="protein sequence ID" value="TKA72945.1"/>
    <property type="molecule type" value="Genomic_DNA"/>
</dbReference>
<dbReference type="CDD" id="cd19071">
    <property type="entry name" value="AKR_AKR1-5-like"/>
    <property type="match status" value="1"/>
</dbReference>
<feature type="site" description="Lowers pKa of active site Tyr" evidence="5">
    <location>
        <position position="90"/>
    </location>
</feature>
<dbReference type="PANTHER" id="PTHR43827">
    <property type="entry name" value="2,5-DIKETO-D-GLUCONIC ACID REDUCTASE"/>
    <property type="match status" value="1"/>
</dbReference>
<accession>A0A4U0XEC1</accession>
<feature type="domain" description="NADP-dependent oxidoreductase" evidence="6">
    <location>
        <begin position="34"/>
        <end position="275"/>
    </location>
</feature>
<dbReference type="PROSITE" id="PS00798">
    <property type="entry name" value="ALDOKETO_REDUCTASE_1"/>
    <property type="match status" value="1"/>
</dbReference>
<dbReference type="PANTHER" id="PTHR43827:SF13">
    <property type="entry name" value="ALDO_KETO REDUCTASE FAMILY PROTEIN"/>
    <property type="match status" value="1"/>
</dbReference>
<feature type="binding site" evidence="4">
    <location>
        <position position="122"/>
    </location>
    <ligand>
        <name>substrate</name>
    </ligand>
</feature>
<evidence type="ECO:0000256" key="2">
    <source>
        <dbReference type="ARBA" id="ARBA00023002"/>
    </source>
</evidence>
<dbReference type="Proteomes" id="UP000309340">
    <property type="component" value="Unassembled WGS sequence"/>
</dbReference>
<dbReference type="AlphaFoldDB" id="A0A4U0XEC1"/>
<reference evidence="7 8" key="1">
    <citation type="submission" date="2017-03" db="EMBL/GenBank/DDBJ databases">
        <title>Genomes of endolithic fungi from Antarctica.</title>
        <authorList>
            <person name="Coleine C."/>
            <person name="Masonjones S."/>
            <person name="Stajich J.E."/>
        </authorList>
    </citation>
    <scope>NUCLEOTIDE SEQUENCE [LARGE SCALE GENOMIC DNA]</scope>
    <source>
        <strain evidence="7 8">CCFEE 5184</strain>
    </source>
</reference>
<keyword evidence="2" id="KW-0560">Oxidoreductase</keyword>
<evidence type="ECO:0000313" key="7">
    <source>
        <dbReference type="EMBL" id="TKA72945.1"/>
    </source>
</evidence>
<evidence type="ECO:0000256" key="5">
    <source>
        <dbReference type="PIRSR" id="PIRSR000097-3"/>
    </source>
</evidence>